<gene>
    <name evidence="1" type="ORF">CAUJ_LOCUS6543</name>
</gene>
<dbReference type="OrthoDB" id="5816151at2759"/>
<accession>A0A8S1H5M4</accession>
<comment type="caution">
    <text evidence="1">The sequence shown here is derived from an EMBL/GenBank/DDBJ whole genome shotgun (WGS) entry which is preliminary data.</text>
</comment>
<name>A0A8S1H5M4_9PELO</name>
<protein>
    <submittedName>
        <fullName evidence="1">Uncharacterized protein</fullName>
    </submittedName>
</protein>
<dbReference type="EMBL" id="CAJGYM010000016">
    <property type="protein sequence ID" value="CAD6190624.1"/>
    <property type="molecule type" value="Genomic_DNA"/>
</dbReference>
<organism evidence="1 2">
    <name type="scientific">Caenorhabditis auriculariae</name>
    <dbReference type="NCBI Taxonomy" id="2777116"/>
    <lineage>
        <taxon>Eukaryota</taxon>
        <taxon>Metazoa</taxon>
        <taxon>Ecdysozoa</taxon>
        <taxon>Nematoda</taxon>
        <taxon>Chromadorea</taxon>
        <taxon>Rhabditida</taxon>
        <taxon>Rhabditina</taxon>
        <taxon>Rhabditomorpha</taxon>
        <taxon>Rhabditoidea</taxon>
        <taxon>Rhabditidae</taxon>
        <taxon>Peloderinae</taxon>
        <taxon>Caenorhabditis</taxon>
    </lineage>
</organism>
<sequence length="155" mass="17646">MIAVSAGHVMAWESATSHGINDQPPNVVMINPSLLTILSVFGIFESEFMEIMLGKRSVVDSISISEAYNKFLERDSGYEQPYPFDFYKPIGYKGGEPIWPRTYSTSAELFFDENGAAFPVRPRAKLSEILGHFKGGHSLYNPRIKYFEERLRRRS</sequence>
<dbReference type="Proteomes" id="UP000835052">
    <property type="component" value="Unassembled WGS sequence"/>
</dbReference>
<dbReference type="PANTHER" id="PTHR39352:SF1">
    <property type="entry name" value="NEUROPEPTIDE-LIKE PROTEIN"/>
    <property type="match status" value="1"/>
</dbReference>
<reference evidence="1" key="1">
    <citation type="submission" date="2020-10" db="EMBL/GenBank/DDBJ databases">
        <authorList>
            <person name="Kikuchi T."/>
        </authorList>
    </citation>
    <scope>NUCLEOTIDE SEQUENCE</scope>
    <source>
        <strain evidence="1">NKZ352</strain>
    </source>
</reference>
<dbReference type="AlphaFoldDB" id="A0A8S1H5M4"/>
<proteinExistence type="predicted"/>
<evidence type="ECO:0000313" key="2">
    <source>
        <dbReference type="Proteomes" id="UP000835052"/>
    </source>
</evidence>
<evidence type="ECO:0000313" key="1">
    <source>
        <dbReference type="EMBL" id="CAD6190624.1"/>
    </source>
</evidence>
<dbReference type="PANTHER" id="PTHR39352">
    <property type="entry name" value="PROTEIN CBG14251"/>
    <property type="match status" value="1"/>
</dbReference>
<keyword evidence="2" id="KW-1185">Reference proteome</keyword>